<dbReference type="InterPro" id="IPR009057">
    <property type="entry name" value="Homeodomain-like_sf"/>
</dbReference>
<name>A0ABS3RVG1_9ACTN</name>
<dbReference type="PRINTS" id="PR00455">
    <property type="entry name" value="HTHTETR"/>
</dbReference>
<dbReference type="InterPro" id="IPR041678">
    <property type="entry name" value="TetR_C_16"/>
</dbReference>
<dbReference type="SUPFAM" id="SSF48498">
    <property type="entry name" value="Tetracyclin repressor-like, C-terminal domain"/>
    <property type="match status" value="1"/>
</dbReference>
<gene>
    <name evidence="4" type="ORF">J4709_20745</name>
</gene>
<dbReference type="Pfam" id="PF00440">
    <property type="entry name" value="TetR_N"/>
    <property type="match status" value="1"/>
</dbReference>
<dbReference type="EMBL" id="JAGEPF010000012">
    <property type="protein sequence ID" value="MBO2460015.1"/>
    <property type="molecule type" value="Genomic_DNA"/>
</dbReference>
<dbReference type="InterPro" id="IPR050109">
    <property type="entry name" value="HTH-type_TetR-like_transc_reg"/>
</dbReference>
<evidence type="ECO:0000313" key="5">
    <source>
        <dbReference type="Proteomes" id="UP000680206"/>
    </source>
</evidence>
<evidence type="ECO:0000259" key="3">
    <source>
        <dbReference type="PROSITE" id="PS50977"/>
    </source>
</evidence>
<dbReference type="PANTHER" id="PTHR30055">
    <property type="entry name" value="HTH-TYPE TRANSCRIPTIONAL REGULATOR RUTR"/>
    <property type="match status" value="1"/>
</dbReference>
<feature type="domain" description="HTH tetR-type" evidence="3">
    <location>
        <begin position="14"/>
        <end position="74"/>
    </location>
</feature>
<organism evidence="4 5">
    <name type="scientific">Actinomadura violacea</name>
    <dbReference type="NCBI Taxonomy" id="2819934"/>
    <lineage>
        <taxon>Bacteria</taxon>
        <taxon>Bacillati</taxon>
        <taxon>Actinomycetota</taxon>
        <taxon>Actinomycetes</taxon>
        <taxon>Streptosporangiales</taxon>
        <taxon>Thermomonosporaceae</taxon>
        <taxon>Actinomadura</taxon>
    </lineage>
</organism>
<comment type="caution">
    <text evidence="4">The sequence shown here is derived from an EMBL/GenBank/DDBJ whole genome shotgun (WGS) entry which is preliminary data.</text>
</comment>
<dbReference type="Proteomes" id="UP000680206">
    <property type="component" value="Unassembled WGS sequence"/>
</dbReference>
<evidence type="ECO:0000313" key="4">
    <source>
        <dbReference type="EMBL" id="MBO2460015.1"/>
    </source>
</evidence>
<dbReference type="Pfam" id="PF17920">
    <property type="entry name" value="TetR_C_16"/>
    <property type="match status" value="1"/>
</dbReference>
<dbReference type="SUPFAM" id="SSF46689">
    <property type="entry name" value="Homeodomain-like"/>
    <property type="match status" value="1"/>
</dbReference>
<feature type="DNA-binding region" description="H-T-H motif" evidence="2">
    <location>
        <begin position="37"/>
        <end position="56"/>
    </location>
</feature>
<reference evidence="4 5" key="1">
    <citation type="submission" date="2021-03" db="EMBL/GenBank/DDBJ databases">
        <title>Actinomadura violae sp. nov., isolated from lichen in Thailand.</title>
        <authorList>
            <person name="Kanchanasin P."/>
            <person name="Saeng-In P."/>
            <person name="Phongsopitanun W."/>
            <person name="Yuki M."/>
            <person name="Kudo T."/>
            <person name="Ohkuma M."/>
            <person name="Tanasupawat S."/>
        </authorList>
    </citation>
    <scope>NUCLEOTIDE SEQUENCE [LARGE SCALE GENOMIC DNA]</scope>
    <source>
        <strain evidence="4 5">LCR2-06</strain>
    </source>
</reference>
<keyword evidence="5" id="KW-1185">Reference proteome</keyword>
<dbReference type="Gene3D" id="1.10.10.60">
    <property type="entry name" value="Homeodomain-like"/>
    <property type="match status" value="1"/>
</dbReference>
<dbReference type="Gene3D" id="1.10.357.10">
    <property type="entry name" value="Tetracycline Repressor, domain 2"/>
    <property type="match status" value="1"/>
</dbReference>
<protein>
    <submittedName>
        <fullName evidence="4">TetR family transcriptional regulator</fullName>
    </submittedName>
</protein>
<dbReference type="InterPro" id="IPR036271">
    <property type="entry name" value="Tet_transcr_reg_TetR-rel_C_sf"/>
</dbReference>
<accession>A0ABS3RVG1</accession>
<evidence type="ECO:0000256" key="1">
    <source>
        <dbReference type="ARBA" id="ARBA00023125"/>
    </source>
</evidence>
<evidence type="ECO:0000256" key="2">
    <source>
        <dbReference type="PROSITE-ProRule" id="PRU00335"/>
    </source>
</evidence>
<keyword evidence="1 2" id="KW-0238">DNA-binding</keyword>
<sequence>MNTPAGGSRAEQKRATQARILEHARRIFADVGYDRTTIRAVATAAGVDPGLVMHYYGSKANLFAQAIDTGSASLPGGTPDEVAEQLLDRLHGSLVKEPVQSLALLRSMLTHPEAARAFRSTARLDKDRIGRSIPDEDADLRAALVNAMLIGIALGRHLIALDHLADADPDRIVEILRPAVRAIVEP</sequence>
<dbReference type="InterPro" id="IPR001647">
    <property type="entry name" value="HTH_TetR"/>
</dbReference>
<dbReference type="RefSeq" id="WP_208243197.1">
    <property type="nucleotide sequence ID" value="NZ_JAGEPF010000012.1"/>
</dbReference>
<dbReference type="PROSITE" id="PS50977">
    <property type="entry name" value="HTH_TETR_2"/>
    <property type="match status" value="1"/>
</dbReference>
<dbReference type="PANTHER" id="PTHR30055:SF235">
    <property type="entry name" value="TRANSCRIPTIONAL REGULATORY PROTEIN"/>
    <property type="match status" value="1"/>
</dbReference>
<proteinExistence type="predicted"/>